<dbReference type="InterPro" id="IPR036250">
    <property type="entry name" value="AcylCo_DH-like_C"/>
</dbReference>
<proteinExistence type="predicted"/>
<evidence type="ECO:0000313" key="5">
    <source>
        <dbReference type="Proteomes" id="UP000285596"/>
    </source>
</evidence>
<dbReference type="SUPFAM" id="SSF56645">
    <property type="entry name" value="Acyl-CoA dehydrogenase NM domain-like"/>
    <property type="match status" value="1"/>
</dbReference>
<dbReference type="Pfam" id="PF08028">
    <property type="entry name" value="Acyl-CoA_dh_2"/>
    <property type="match status" value="1"/>
</dbReference>
<evidence type="ECO:0000259" key="2">
    <source>
        <dbReference type="Pfam" id="PF08028"/>
    </source>
</evidence>
<dbReference type="RefSeq" id="WP_118899900.1">
    <property type="nucleotide sequence ID" value="NZ_QWFA01000010.1"/>
</dbReference>
<evidence type="ECO:0000256" key="1">
    <source>
        <dbReference type="ARBA" id="ARBA00023002"/>
    </source>
</evidence>
<feature type="domain" description="Acyl-CoA dehydrogenase C-terminal" evidence="2">
    <location>
        <begin position="243"/>
        <end position="373"/>
    </location>
</feature>
<dbReference type="Gene3D" id="2.40.110.10">
    <property type="entry name" value="Butyryl-CoA Dehydrogenase, subunit A, domain 2"/>
    <property type="match status" value="1"/>
</dbReference>
<dbReference type="GO" id="GO:0005737">
    <property type="term" value="C:cytoplasm"/>
    <property type="evidence" value="ECO:0007669"/>
    <property type="project" value="TreeGrafter"/>
</dbReference>
<dbReference type="EMBL" id="KJ645792">
    <property type="protein sequence ID" value="AID47020.1"/>
    <property type="molecule type" value="Genomic_DNA"/>
</dbReference>
<gene>
    <name evidence="3" type="primary">lndZ5</name>
    <name evidence="4" type="ORF">D3105_03575</name>
</gene>
<organism evidence="3">
    <name type="scientific">Streptomyces globisporus</name>
    <dbReference type="NCBI Taxonomy" id="1908"/>
    <lineage>
        <taxon>Bacteria</taxon>
        <taxon>Bacillati</taxon>
        <taxon>Actinomycetota</taxon>
        <taxon>Actinomycetes</taxon>
        <taxon>Kitasatosporales</taxon>
        <taxon>Streptomycetaceae</taxon>
        <taxon>Streptomyces</taxon>
    </lineage>
</organism>
<reference evidence="3" key="1">
    <citation type="submission" date="2014-03" db="EMBL/GenBank/DDBJ databases">
        <authorList>
            <person name="Matselyukh B.P."/>
        </authorList>
    </citation>
    <scope>NUCLEOTIDE SEQUENCE</scope>
    <source>
        <strain evidence="3">1912</strain>
    </source>
</reference>
<dbReference type="PANTHER" id="PTHR48083">
    <property type="entry name" value="MEDIUM-CHAIN SPECIFIC ACYL-COA DEHYDROGENASE, MITOCHONDRIAL-RELATED"/>
    <property type="match status" value="1"/>
</dbReference>
<evidence type="ECO:0000313" key="3">
    <source>
        <dbReference type="EMBL" id="AID47020.1"/>
    </source>
</evidence>
<dbReference type="GO" id="GO:0003995">
    <property type="term" value="F:acyl-CoA dehydrogenase activity"/>
    <property type="evidence" value="ECO:0007669"/>
    <property type="project" value="TreeGrafter"/>
</dbReference>
<dbReference type="SUPFAM" id="SSF47203">
    <property type="entry name" value="Acyl-CoA dehydrogenase C-terminal domain-like"/>
    <property type="match status" value="1"/>
</dbReference>
<dbReference type="InterPro" id="IPR037069">
    <property type="entry name" value="AcylCoA_DH/ox_N_sf"/>
</dbReference>
<dbReference type="Proteomes" id="UP000285596">
    <property type="component" value="Unassembled WGS sequence"/>
</dbReference>
<dbReference type="GO" id="GO:0016712">
    <property type="term" value="F:oxidoreductase activity, acting on paired donors, with incorporation or reduction of molecular oxygen, reduced flavin or flavoprotein as one donor, and incorporation of one atom of oxygen"/>
    <property type="evidence" value="ECO:0007669"/>
    <property type="project" value="TreeGrafter"/>
</dbReference>
<dbReference type="GO" id="GO:0016787">
    <property type="term" value="F:hydrolase activity"/>
    <property type="evidence" value="ECO:0007669"/>
    <property type="project" value="UniProtKB-KW"/>
</dbReference>
<dbReference type="PIRSF" id="PIRSF016578">
    <property type="entry name" value="HsaA"/>
    <property type="match status" value="1"/>
</dbReference>
<dbReference type="Gene3D" id="1.20.140.10">
    <property type="entry name" value="Butyryl-CoA Dehydrogenase, subunit A, domain 3"/>
    <property type="match status" value="1"/>
</dbReference>
<dbReference type="EMBL" id="QWFA01000010">
    <property type="protein sequence ID" value="ROV69901.1"/>
    <property type="molecule type" value="Genomic_DNA"/>
</dbReference>
<dbReference type="InterPro" id="IPR046373">
    <property type="entry name" value="Acyl-CoA_Oxase/DH_mid-dom_sf"/>
</dbReference>
<dbReference type="GO" id="GO:0033539">
    <property type="term" value="P:fatty acid beta-oxidation using acyl-CoA dehydrogenase"/>
    <property type="evidence" value="ECO:0007669"/>
    <property type="project" value="TreeGrafter"/>
</dbReference>
<dbReference type="InterPro" id="IPR013107">
    <property type="entry name" value="Acyl-CoA_DH_C"/>
</dbReference>
<evidence type="ECO:0000313" key="4">
    <source>
        <dbReference type="EMBL" id="ROV69901.1"/>
    </source>
</evidence>
<dbReference type="AlphaFoldDB" id="A0A068EHE1"/>
<protein>
    <submittedName>
        <fullName evidence="4">Hydrolase</fullName>
    </submittedName>
    <submittedName>
        <fullName evidence="3">Oxygenase</fullName>
    </submittedName>
</protein>
<name>A0A068EHE1_STRGL</name>
<dbReference type="Gene3D" id="1.10.540.10">
    <property type="entry name" value="Acyl-CoA dehydrogenase/oxidase, N-terminal domain"/>
    <property type="match status" value="1"/>
</dbReference>
<dbReference type="GO" id="GO:0050660">
    <property type="term" value="F:flavin adenine dinucleotide binding"/>
    <property type="evidence" value="ECO:0007669"/>
    <property type="project" value="InterPro"/>
</dbReference>
<keyword evidence="1" id="KW-0560">Oxidoreductase</keyword>
<dbReference type="InterPro" id="IPR050741">
    <property type="entry name" value="Acyl-CoA_dehydrogenase"/>
</dbReference>
<accession>A0A068EHE1</accession>
<keyword evidence="4" id="KW-0378">Hydrolase</keyword>
<dbReference type="PANTHER" id="PTHR48083:SF19">
    <property type="entry name" value="FLAVIN-DEPENDENT MONOOXYGENASE, OXYGENASE SUBUNIT HSAA"/>
    <property type="match status" value="1"/>
</dbReference>
<dbReference type="InterPro" id="IPR009100">
    <property type="entry name" value="AcylCoA_DH/oxidase_NM_dom_sf"/>
</dbReference>
<sequence>MTDRGTVEAVVSRQEPSTLMSAAEEVAALAGGYADAADETRRLEPDVVKAVLAAGFARHFVPAAYGGSAGTFGDLTRALATVGAECAATSWSASIVAGVGRMAGYLPAEGCAEVWQDGPDTVVVGSLAPLGRAKSVPGGFRLTGTWPSISVVDFSDWALVRAVFATGEHRAPRVFVIPRAAYTVRDTWTNIGMRATGSHTLVVDDVFVPEARTFDGGDLFEGRPQHSTEACHALPLPAANGLSFAPPTLGAARGALAHWTDYATAKFRSAPEAAGGPGLTRGHYAAALARSAGEIDAAQLLIERASEVADRGAEITPLEVVRNGRDCSLAVELLVTAVNRVFGAAGTSGHSVTSPLQRYWRDVNAASTHVGLQFEPAAHAYMTRVACAATA</sequence>
<reference evidence="4 5" key="2">
    <citation type="submission" date="2018-08" db="EMBL/GenBank/DDBJ databases">
        <title>Streptomyces globisporus 1912-4Crt, whole genome shotgun sequence.</title>
        <authorList>
            <person name="Matselyukh B."/>
        </authorList>
    </citation>
    <scope>NUCLEOTIDE SEQUENCE [LARGE SCALE GENOMIC DNA]</scope>
    <source>
        <strain evidence="4 5">1912-4Crt</strain>
    </source>
</reference>